<dbReference type="InterPro" id="IPR001807">
    <property type="entry name" value="ClC"/>
</dbReference>
<feature type="chain" id="PRO_5037664713" evidence="6">
    <location>
        <begin position="25"/>
        <end position="420"/>
    </location>
</feature>
<name>A0A918U9Z5_9NEIS</name>
<feature type="transmembrane region" description="Helical" evidence="5">
    <location>
        <begin position="172"/>
        <end position="195"/>
    </location>
</feature>
<feature type="transmembrane region" description="Helical" evidence="5">
    <location>
        <begin position="249"/>
        <end position="269"/>
    </location>
</feature>
<dbReference type="AlphaFoldDB" id="A0A918U9Z5"/>
<evidence type="ECO:0000256" key="2">
    <source>
        <dbReference type="ARBA" id="ARBA00022692"/>
    </source>
</evidence>
<evidence type="ECO:0000256" key="3">
    <source>
        <dbReference type="ARBA" id="ARBA00022989"/>
    </source>
</evidence>
<dbReference type="GO" id="GO:0015108">
    <property type="term" value="F:chloride transmembrane transporter activity"/>
    <property type="evidence" value="ECO:0007669"/>
    <property type="project" value="InterPro"/>
</dbReference>
<keyword evidence="2 5" id="KW-0812">Transmembrane</keyword>
<evidence type="ECO:0000256" key="6">
    <source>
        <dbReference type="SAM" id="SignalP"/>
    </source>
</evidence>
<keyword evidence="3 5" id="KW-1133">Transmembrane helix</keyword>
<accession>A0A918U9Z5</accession>
<evidence type="ECO:0000256" key="5">
    <source>
        <dbReference type="SAM" id="Phobius"/>
    </source>
</evidence>
<dbReference type="EMBL" id="BMYX01000010">
    <property type="protein sequence ID" value="GGY16364.1"/>
    <property type="molecule type" value="Genomic_DNA"/>
</dbReference>
<proteinExistence type="predicted"/>
<dbReference type="GO" id="GO:0016020">
    <property type="term" value="C:membrane"/>
    <property type="evidence" value="ECO:0007669"/>
    <property type="project" value="UniProtKB-SubCell"/>
</dbReference>
<dbReference type="PRINTS" id="PR00762">
    <property type="entry name" value="CLCHANNEL"/>
</dbReference>
<reference evidence="7" key="2">
    <citation type="submission" date="2020-09" db="EMBL/GenBank/DDBJ databases">
        <authorList>
            <person name="Sun Q."/>
            <person name="Kim S."/>
        </authorList>
    </citation>
    <scope>NUCLEOTIDE SEQUENCE</scope>
    <source>
        <strain evidence="7">KCTC 32182</strain>
    </source>
</reference>
<keyword evidence="8" id="KW-1185">Reference proteome</keyword>
<dbReference type="PANTHER" id="PTHR43427">
    <property type="entry name" value="CHLORIDE CHANNEL PROTEIN CLC-E"/>
    <property type="match status" value="1"/>
</dbReference>
<comment type="subcellular location">
    <subcellularLocation>
        <location evidence="1">Membrane</location>
        <topology evidence="1">Multi-pass membrane protein</topology>
    </subcellularLocation>
</comment>
<feature type="signal peptide" evidence="6">
    <location>
        <begin position="1"/>
        <end position="24"/>
    </location>
</feature>
<comment type="caution">
    <text evidence="7">The sequence shown here is derived from an EMBL/GenBank/DDBJ whole genome shotgun (WGS) entry which is preliminary data.</text>
</comment>
<evidence type="ECO:0000256" key="4">
    <source>
        <dbReference type="ARBA" id="ARBA00023136"/>
    </source>
</evidence>
<feature type="transmembrane region" description="Helical" evidence="5">
    <location>
        <begin position="136"/>
        <end position="160"/>
    </location>
</feature>
<feature type="transmembrane region" description="Helical" evidence="5">
    <location>
        <begin position="207"/>
        <end position="228"/>
    </location>
</feature>
<evidence type="ECO:0000313" key="8">
    <source>
        <dbReference type="Proteomes" id="UP000645257"/>
    </source>
</evidence>
<dbReference type="Proteomes" id="UP000645257">
    <property type="component" value="Unassembled WGS sequence"/>
</dbReference>
<feature type="transmembrane region" description="Helical" evidence="5">
    <location>
        <begin position="40"/>
        <end position="58"/>
    </location>
</feature>
<dbReference type="InterPro" id="IPR014743">
    <property type="entry name" value="Cl-channel_core"/>
</dbReference>
<sequence length="420" mass="43820">MLPVLGVWLILSVCVALLAAAASAAFMAMLTWATDLREHSPWWLLGLPPAGFAMVWIYQRYGLGAEKGNNLLLDEIHDPRHPVPLRMVPLVLVSTLLTHLVGGSAGREGTAVQMGGALADWLARTGRVSRETRRQLLVAGMAAGFAALFGTPLAAAVFALEVLAIGRIQYDTLLPVFLSAVLAARFATLMGIAHSHYSVGIVPDPELAGLLTALALGAAAGIAAWGFSRAMHGTARAARRWIPHAPSRAAAGGLLIAVLIPLTGAWRYAGLGLPVIADAFRVPLPWYDPLAKLGLTALTLGSGFKGGEVTPLFFIGASLGNVLAPLGALPMPLMAGVGMVAVFAGAANTPLAGALMAMELFGAPAGGYAAVACVMSYCFAGHSGIYLAQRIAQGKFMAVLPGTRLGDERALWRARLRSRK</sequence>
<keyword evidence="4 5" id="KW-0472">Membrane</keyword>
<dbReference type="PANTHER" id="PTHR43427:SF12">
    <property type="entry name" value="CHLORIDE TRANSPORTER"/>
    <property type="match status" value="1"/>
</dbReference>
<dbReference type="Pfam" id="PF00654">
    <property type="entry name" value="Voltage_CLC"/>
    <property type="match status" value="1"/>
</dbReference>
<keyword evidence="6" id="KW-0732">Signal</keyword>
<gene>
    <name evidence="7" type="ORF">GCM10011289_19520</name>
</gene>
<dbReference type="SUPFAM" id="SSF81340">
    <property type="entry name" value="Clc chloride channel"/>
    <property type="match status" value="1"/>
</dbReference>
<dbReference type="InterPro" id="IPR050368">
    <property type="entry name" value="ClC-type_chloride_channel"/>
</dbReference>
<evidence type="ECO:0000313" key="7">
    <source>
        <dbReference type="EMBL" id="GGY16364.1"/>
    </source>
</evidence>
<dbReference type="Gene3D" id="1.10.3080.10">
    <property type="entry name" value="Clc chloride channel"/>
    <property type="match status" value="1"/>
</dbReference>
<evidence type="ECO:0000256" key="1">
    <source>
        <dbReference type="ARBA" id="ARBA00004141"/>
    </source>
</evidence>
<feature type="transmembrane region" description="Helical" evidence="5">
    <location>
        <begin position="368"/>
        <end position="388"/>
    </location>
</feature>
<organism evidence="7 8">
    <name type="scientific">Paludibacterium paludis</name>
    <dbReference type="NCBI Taxonomy" id="1225769"/>
    <lineage>
        <taxon>Bacteria</taxon>
        <taxon>Pseudomonadati</taxon>
        <taxon>Pseudomonadota</taxon>
        <taxon>Betaproteobacteria</taxon>
        <taxon>Neisseriales</taxon>
        <taxon>Chromobacteriaceae</taxon>
        <taxon>Paludibacterium</taxon>
    </lineage>
</organism>
<reference evidence="7" key="1">
    <citation type="journal article" date="2014" name="Int. J. Syst. Evol. Microbiol.">
        <title>Complete genome sequence of Corynebacterium casei LMG S-19264T (=DSM 44701T), isolated from a smear-ripened cheese.</title>
        <authorList>
            <consortium name="US DOE Joint Genome Institute (JGI-PGF)"/>
            <person name="Walter F."/>
            <person name="Albersmeier A."/>
            <person name="Kalinowski J."/>
            <person name="Ruckert C."/>
        </authorList>
    </citation>
    <scope>NUCLEOTIDE SEQUENCE</scope>
    <source>
        <strain evidence="7">KCTC 32182</strain>
    </source>
</reference>
<protein>
    <submittedName>
        <fullName evidence="7">Voltage-gated chloride channel protein</fullName>
    </submittedName>
</protein>